<dbReference type="EMBL" id="ADLQ01000018">
    <property type="protein sequence ID" value="EGA95388.1"/>
    <property type="molecule type" value="Genomic_DNA"/>
</dbReference>
<dbReference type="Pfam" id="PF00580">
    <property type="entry name" value="UvrD-helicase"/>
    <property type="match status" value="1"/>
</dbReference>
<keyword evidence="2 5" id="KW-0378">Hydrolase</keyword>
<evidence type="ECO:0000256" key="3">
    <source>
        <dbReference type="ARBA" id="ARBA00022806"/>
    </source>
</evidence>
<evidence type="ECO:0000259" key="6">
    <source>
        <dbReference type="PROSITE" id="PS51198"/>
    </source>
</evidence>
<dbReference type="InterPro" id="IPR014016">
    <property type="entry name" value="UvrD-like_ATP-bd"/>
</dbReference>
<dbReference type="GO" id="GO:0033202">
    <property type="term" value="C:DNA helicase complex"/>
    <property type="evidence" value="ECO:0007669"/>
    <property type="project" value="TreeGrafter"/>
</dbReference>
<dbReference type="InterPro" id="IPR000212">
    <property type="entry name" value="DNA_helicase_UvrD/REP"/>
</dbReference>
<dbReference type="GO" id="GO:0005524">
    <property type="term" value="F:ATP binding"/>
    <property type="evidence" value="ECO:0007669"/>
    <property type="project" value="UniProtKB-UniRule"/>
</dbReference>
<dbReference type="HOGENOM" id="CLU_2179331_0_0_9"/>
<dbReference type="SUPFAM" id="SSF52540">
    <property type="entry name" value="P-loop containing nucleoside triphosphate hydrolases"/>
    <property type="match status" value="1"/>
</dbReference>
<feature type="domain" description="UvrD-like helicase ATP-binding" evidence="6">
    <location>
        <begin position="3"/>
        <end position="109"/>
    </location>
</feature>
<reference evidence="7 8" key="1">
    <citation type="submission" date="2010-12" db="EMBL/GenBank/DDBJ databases">
        <title>The Genome Sequence of Clostridium symbiosum strain WAL-14163.</title>
        <authorList>
            <person name="Earl A."/>
            <person name="Ward D."/>
            <person name="Feldgarden M."/>
            <person name="Gevers D."/>
            <person name="Finegold S.M."/>
            <person name="Summanen P.H."/>
            <person name="Molitoris D.R."/>
            <person name="Vaisanen M.L."/>
            <person name="Daigneault M."/>
            <person name="Young S.K."/>
            <person name="Zeng Q."/>
            <person name="Gargeya S."/>
            <person name="Fitzgerald M."/>
            <person name="Haas B."/>
            <person name="Abouelleil A."/>
            <person name="Alvarado L."/>
            <person name="Arachchi H.M."/>
            <person name="Berlin A."/>
            <person name="Brown A."/>
            <person name="Chapman S.B."/>
            <person name="Chen Z."/>
            <person name="Dunbar C."/>
            <person name="Freedman E."/>
            <person name="Gearin G."/>
            <person name="Gellesch M."/>
            <person name="Goldberg J."/>
            <person name="Griggs A."/>
            <person name="Gujja S."/>
            <person name="Heilman E."/>
            <person name="Heiman D."/>
            <person name="Howarth C."/>
            <person name="Larson L."/>
            <person name="Lui A."/>
            <person name="MacDonald P.J.P."/>
            <person name="Mehta T."/>
            <person name="Montmayeur A."/>
            <person name="Murphy C."/>
            <person name="Neiman D."/>
            <person name="Pearson M."/>
            <person name="Priest M."/>
            <person name="Roberts A."/>
            <person name="Saif S."/>
            <person name="Shea T."/>
            <person name="Shenoy N."/>
            <person name="Sisk P."/>
            <person name="Stolte C."/>
            <person name="Sykes S."/>
            <person name="White J."/>
            <person name="Yandava C."/>
            <person name="Nusbaum C."/>
            <person name="Birren B."/>
        </authorList>
    </citation>
    <scope>NUCLEOTIDE SEQUENCE [LARGE SCALE GENOMIC DNA]</scope>
    <source>
        <strain evidence="7 8">WAL-14163</strain>
    </source>
</reference>
<protein>
    <recommendedName>
        <fullName evidence="6">UvrD-like helicase ATP-binding domain-containing protein</fullName>
    </recommendedName>
</protein>
<dbReference type="GO" id="GO:0003677">
    <property type="term" value="F:DNA binding"/>
    <property type="evidence" value="ECO:0007669"/>
    <property type="project" value="InterPro"/>
</dbReference>
<dbReference type="Proteomes" id="UP000002970">
    <property type="component" value="Unassembled WGS sequence"/>
</dbReference>
<dbReference type="PROSITE" id="PS51198">
    <property type="entry name" value="UVRD_HELICASE_ATP_BIND"/>
    <property type="match status" value="1"/>
</dbReference>
<keyword evidence="4 5" id="KW-0067">ATP-binding</keyword>
<feature type="binding site" evidence="5">
    <location>
        <begin position="24"/>
        <end position="31"/>
    </location>
    <ligand>
        <name>ATP</name>
        <dbReference type="ChEBI" id="CHEBI:30616"/>
    </ligand>
</feature>
<sequence>MTVNWTKEQKAVIESRNRNLLVSAAAGSGKTAVLVERIIRMITGDSPIDIDRLLVMTFTKAAAAEMRERIQAAIEKNWKKIPGMSICSSRPSRYSLPRLRRLTVSVFIF</sequence>
<keyword evidence="8" id="KW-1185">Reference proteome</keyword>
<dbReference type="GO" id="GO:0000725">
    <property type="term" value="P:recombinational repair"/>
    <property type="evidence" value="ECO:0007669"/>
    <property type="project" value="TreeGrafter"/>
</dbReference>
<dbReference type="eggNOG" id="COG1074">
    <property type="taxonomic scope" value="Bacteria"/>
</dbReference>
<keyword evidence="1 5" id="KW-0547">Nucleotide-binding</keyword>
<evidence type="ECO:0000313" key="7">
    <source>
        <dbReference type="EMBL" id="EGA95388.1"/>
    </source>
</evidence>
<organism evidence="7 8">
    <name type="scientific">Clostridium symbiosum (strain WAL-14163)</name>
    <dbReference type="NCBI Taxonomy" id="742740"/>
    <lineage>
        <taxon>Bacteria</taxon>
        <taxon>Bacillati</taxon>
        <taxon>Bacillota</taxon>
        <taxon>Clostridia</taxon>
        <taxon>Lachnospirales</taxon>
        <taxon>Lachnospiraceae</taxon>
        <taxon>Otoolea</taxon>
    </lineage>
</organism>
<comment type="caution">
    <text evidence="7">The sequence shown here is derived from an EMBL/GenBank/DDBJ whole genome shotgun (WGS) entry which is preliminary data.</text>
</comment>
<accession>E7GIN7</accession>
<gene>
    <name evidence="7" type="ORF">HMPREF9474_00780</name>
</gene>
<evidence type="ECO:0000256" key="1">
    <source>
        <dbReference type="ARBA" id="ARBA00022741"/>
    </source>
</evidence>
<proteinExistence type="predicted"/>
<dbReference type="PANTHER" id="PTHR11070:SF48">
    <property type="entry name" value="ATP-DEPENDENT HELICASE_NUCLEASE SUBUNIT A"/>
    <property type="match status" value="1"/>
</dbReference>
<evidence type="ECO:0000256" key="5">
    <source>
        <dbReference type="PROSITE-ProRule" id="PRU00560"/>
    </source>
</evidence>
<dbReference type="GO" id="GO:0043138">
    <property type="term" value="F:3'-5' DNA helicase activity"/>
    <property type="evidence" value="ECO:0007669"/>
    <property type="project" value="TreeGrafter"/>
</dbReference>
<dbReference type="PANTHER" id="PTHR11070">
    <property type="entry name" value="UVRD / RECB / PCRA DNA HELICASE FAMILY MEMBER"/>
    <property type="match status" value="1"/>
</dbReference>
<dbReference type="GO" id="GO:0016787">
    <property type="term" value="F:hydrolase activity"/>
    <property type="evidence" value="ECO:0007669"/>
    <property type="project" value="UniProtKB-UniRule"/>
</dbReference>
<evidence type="ECO:0000313" key="8">
    <source>
        <dbReference type="Proteomes" id="UP000002970"/>
    </source>
</evidence>
<evidence type="ECO:0000256" key="4">
    <source>
        <dbReference type="ARBA" id="ARBA00022840"/>
    </source>
</evidence>
<dbReference type="AlphaFoldDB" id="E7GIN7"/>
<keyword evidence="3 5" id="KW-0347">Helicase</keyword>
<evidence type="ECO:0000256" key="2">
    <source>
        <dbReference type="ARBA" id="ARBA00022801"/>
    </source>
</evidence>
<name>E7GIN7_CLOS6</name>
<dbReference type="InterPro" id="IPR027417">
    <property type="entry name" value="P-loop_NTPase"/>
</dbReference>
<dbReference type="Gene3D" id="3.40.50.300">
    <property type="entry name" value="P-loop containing nucleotide triphosphate hydrolases"/>
    <property type="match status" value="1"/>
</dbReference>
<dbReference type="GO" id="GO:0005829">
    <property type="term" value="C:cytosol"/>
    <property type="evidence" value="ECO:0007669"/>
    <property type="project" value="TreeGrafter"/>
</dbReference>